<dbReference type="InterPro" id="IPR011701">
    <property type="entry name" value="MFS"/>
</dbReference>
<feature type="transmembrane region" description="Helical" evidence="7">
    <location>
        <begin position="46"/>
        <end position="66"/>
    </location>
</feature>
<evidence type="ECO:0000259" key="8">
    <source>
        <dbReference type="PROSITE" id="PS50850"/>
    </source>
</evidence>
<dbReference type="InterPro" id="IPR036259">
    <property type="entry name" value="MFS_trans_sf"/>
</dbReference>
<feature type="transmembrane region" description="Helical" evidence="7">
    <location>
        <begin position="370"/>
        <end position="391"/>
    </location>
</feature>
<proteinExistence type="predicted"/>
<gene>
    <name evidence="9" type="ORF">EJP77_14760</name>
</gene>
<evidence type="ECO:0000256" key="7">
    <source>
        <dbReference type="SAM" id="Phobius"/>
    </source>
</evidence>
<dbReference type="PANTHER" id="PTHR43124:SF10">
    <property type="entry name" value="PURINE EFFLUX PUMP PBUE"/>
    <property type="match status" value="1"/>
</dbReference>
<dbReference type="Proteomes" id="UP000272464">
    <property type="component" value="Unassembled WGS sequence"/>
</dbReference>
<keyword evidence="4 7" id="KW-0812">Transmembrane</keyword>
<feature type="transmembrane region" description="Helical" evidence="7">
    <location>
        <begin position="284"/>
        <end position="302"/>
    </location>
</feature>
<feature type="transmembrane region" description="Helical" evidence="7">
    <location>
        <begin position="136"/>
        <end position="156"/>
    </location>
</feature>
<feature type="transmembrane region" description="Helical" evidence="7">
    <location>
        <begin position="78"/>
        <end position="97"/>
    </location>
</feature>
<dbReference type="Pfam" id="PF07690">
    <property type="entry name" value="MFS_1"/>
    <property type="match status" value="1"/>
</dbReference>
<accession>A0A433X6I0</accession>
<dbReference type="PANTHER" id="PTHR43124">
    <property type="entry name" value="PURINE EFFLUX PUMP PBUE"/>
    <property type="match status" value="1"/>
</dbReference>
<feature type="transmembrane region" description="Helical" evidence="7">
    <location>
        <begin position="250"/>
        <end position="272"/>
    </location>
</feature>
<sequence>MKAVSTLQEARMTAILFLLIFTVGCDTFLVSPLLPKLAAAYHMEEAQGGQFVLAYAGCYAVSAIILGPMSDRIGRSRILLGGASLFTVFTVLCGLSQSYRMMLLFRALSGVAAAAISPQVWALIGDHFPYERRGRVLGIVTSALSLSQILGVPLAAWSASVWGWRSAFFMLAGLSLMGSLTFMNGFARNRTSPPKVPQGSLPAAIALGLSRAIRNKQALTGLGVMFFMSLGSLGMYTFIGVFLWKYMNMSLVGMGWAIAAIGGGNLAGNLAGGYASDRWGERSVALFFMLLMAGSLLSLPYLSAHSLLVMLAIVVWQFSGGASLVAFNSLLSELEPQVRGTVMSLNNAAMYAGTTVGVALNGWILEHFDFMGVGWICGSAIAAAVVGMLRLSAPAHRRQIKIANE</sequence>
<feature type="transmembrane region" description="Helical" evidence="7">
    <location>
        <begin position="219"/>
        <end position="244"/>
    </location>
</feature>
<dbReference type="GO" id="GO:0005886">
    <property type="term" value="C:plasma membrane"/>
    <property type="evidence" value="ECO:0007669"/>
    <property type="project" value="UniProtKB-SubCell"/>
</dbReference>
<dbReference type="EMBL" id="RZNX01000006">
    <property type="protein sequence ID" value="RUT29631.1"/>
    <property type="molecule type" value="Genomic_DNA"/>
</dbReference>
<comment type="caution">
    <text evidence="9">The sequence shown here is derived from an EMBL/GenBank/DDBJ whole genome shotgun (WGS) entry which is preliminary data.</text>
</comment>
<evidence type="ECO:0000256" key="3">
    <source>
        <dbReference type="ARBA" id="ARBA00022475"/>
    </source>
</evidence>
<reference evidence="9 10" key="1">
    <citation type="submission" date="2018-12" db="EMBL/GenBank/DDBJ databases">
        <authorList>
            <person name="Sun L."/>
            <person name="Chen Z."/>
        </authorList>
    </citation>
    <scope>NUCLEOTIDE SEQUENCE [LARGE SCALE GENOMIC DNA]</scope>
    <source>
        <strain evidence="9 10">3-5-3</strain>
    </source>
</reference>
<evidence type="ECO:0000313" key="9">
    <source>
        <dbReference type="EMBL" id="RUT29631.1"/>
    </source>
</evidence>
<keyword evidence="5 7" id="KW-1133">Transmembrane helix</keyword>
<evidence type="ECO:0000256" key="1">
    <source>
        <dbReference type="ARBA" id="ARBA00004651"/>
    </source>
</evidence>
<keyword evidence="2" id="KW-0813">Transport</keyword>
<dbReference type="GO" id="GO:0022857">
    <property type="term" value="F:transmembrane transporter activity"/>
    <property type="evidence" value="ECO:0007669"/>
    <property type="project" value="InterPro"/>
</dbReference>
<dbReference type="PROSITE" id="PS51257">
    <property type="entry name" value="PROKAR_LIPOPROTEIN"/>
    <property type="match status" value="1"/>
</dbReference>
<dbReference type="AlphaFoldDB" id="A0A433X6I0"/>
<evidence type="ECO:0000256" key="5">
    <source>
        <dbReference type="ARBA" id="ARBA00022989"/>
    </source>
</evidence>
<dbReference type="OrthoDB" id="212436at2"/>
<evidence type="ECO:0000256" key="2">
    <source>
        <dbReference type="ARBA" id="ARBA00022448"/>
    </source>
</evidence>
<dbReference type="RefSeq" id="WP_127200014.1">
    <property type="nucleotide sequence ID" value="NZ_RZNX01000006.1"/>
</dbReference>
<keyword evidence="10" id="KW-1185">Reference proteome</keyword>
<name>A0A433X6I0_9BACL</name>
<keyword evidence="6 7" id="KW-0472">Membrane</keyword>
<feature type="domain" description="Major facilitator superfamily (MFS) profile" evidence="8">
    <location>
        <begin position="12"/>
        <end position="396"/>
    </location>
</feature>
<feature type="transmembrane region" description="Helical" evidence="7">
    <location>
        <begin position="103"/>
        <end position="124"/>
    </location>
</feature>
<feature type="transmembrane region" description="Helical" evidence="7">
    <location>
        <begin position="343"/>
        <end position="364"/>
    </location>
</feature>
<keyword evidence="3" id="KW-1003">Cell membrane</keyword>
<feature type="transmembrane region" description="Helical" evidence="7">
    <location>
        <begin position="162"/>
        <end position="183"/>
    </location>
</feature>
<dbReference type="InterPro" id="IPR020846">
    <property type="entry name" value="MFS_dom"/>
</dbReference>
<evidence type="ECO:0000313" key="10">
    <source>
        <dbReference type="Proteomes" id="UP000272464"/>
    </source>
</evidence>
<dbReference type="Gene3D" id="1.20.1250.20">
    <property type="entry name" value="MFS general substrate transporter like domains"/>
    <property type="match status" value="1"/>
</dbReference>
<dbReference type="CDD" id="cd17324">
    <property type="entry name" value="MFS_NepI_like"/>
    <property type="match status" value="1"/>
</dbReference>
<evidence type="ECO:0000256" key="4">
    <source>
        <dbReference type="ARBA" id="ARBA00022692"/>
    </source>
</evidence>
<dbReference type="SUPFAM" id="SSF103473">
    <property type="entry name" value="MFS general substrate transporter"/>
    <property type="match status" value="1"/>
</dbReference>
<feature type="transmembrane region" description="Helical" evidence="7">
    <location>
        <begin position="308"/>
        <end position="331"/>
    </location>
</feature>
<feature type="transmembrane region" description="Helical" evidence="7">
    <location>
        <begin position="12"/>
        <end position="34"/>
    </location>
</feature>
<protein>
    <submittedName>
        <fullName evidence="9">MFS transporter</fullName>
    </submittedName>
</protein>
<dbReference type="PROSITE" id="PS50850">
    <property type="entry name" value="MFS"/>
    <property type="match status" value="1"/>
</dbReference>
<evidence type="ECO:0000256" key="6">
    <source>
        <dbReference type="ARBA" id="ARBA00023136"/>
    </source>
</evidence>
<dbReference type="InterPro" id="IPR050189">
    <property type="entry name" value="MFS_Efflux_Transporters"/>
</dbReference>
<comment type="subcellular location">
    <subcellularLocation>
        <location evidence="1">Cell membrane</location>
        <topology evidence="1">Multi-pass membrane protein</topology>
    </subcellularLocation>
</comment>
<organism evidence="9 10">
    <name type="scientific">Paenibacillus zeisoli</name>
    <dbReference type="NCBI Taxonomy" id="2496267"/>
    <lineage>
        <taxon>Bacteria</taxon>
        <taxon>Bacillati</taxon>
        <taxon>Bacillota</taxon>
        <taxon>Bacilli</taxon>
        <taxon>Bacillales</taxon>
        <taxon>Paenibacillaceae</taxon>
        <taxon>Paenibacillus</taxon>
    </lineage>
</organism>